<dbReference type="InterPro" id="IPR018551">
    <property type="entry name" value="DUF2007"/>
</dbReference>
<dbReference type="AlphaFoldDB" id="A0A0M4LGF9"/>
<keyword evidence="6" id="KW-1185">Reference proteome</keyword>
<accession>A0A0M4LGF9</accession>
<keyword evidence="1" id="KW-0479">Metal-binding</keyword>
<gene>
    <name evidence="5" type="ORF">W908_03615</name>
</gene>
<sequence>MKLIYTHENRIMALNIRNVLINHGFDVALNNEFASSASGGLAPFDTWPEVWLLKDDDFHNAKKIIESISYNSIQAAWECKKCQEENDESFDYCWKCHEENE</sequence>
<dbReference type="KEGG" id="tsn:W908_03615"/>
<dbReference type="InterPro" id="IPR001876">
    <property type="entry name" value="Znf_RanBP2"/>
</dbReference>
<dbReference type="EMBL" id="CP006911">
    <property type="protein sequence ID" value="ALE01739.1"/>
    <property type="molecule type" value="Genomic_DNA"/>
</dbReference>
<dbReference type="OrthoDB" id="9814654at2"/>
<dbReference type="PROSITE" id="PS01358">
    <property type="entry name" value="ZF_RANBP2_1"/>
    <property type="match status" value="1"/>
</dbReference>
<evidence type="ECO:0000256" key="2">
    <source>
        <dbReference type="ARBA" id="ARBA00022771"/>
    </source>
</evidence>
<dbReference type="Pfam" id="PF09413">
    <property type="entry name" value="DUF2007"/>
    <property type="match status" value="1"/>
</dbReference>
<protein>
    <recommendedName>
        <fullName evidence="4">RanBP2-type domain-containing protein</fullName>
    </recommendedName>
</protein>
<evidence type="ECO:0000259" key="4">
    <source>
        <dbReference type="PROSITE" id="PS01358"/>
    </source>
</evidence>
<dbReference type="STRING" id="1125411.W908_03615"/>
<evidence type="ECO:0000256" key="1">
    <source>
        <dbReference type="ARBA" id="ARBA00022723"/>
    </source>
</evidence>
<keyword evidence="3" id="KW-0862">Zinc</keyword>
<dbReference type="Proteomes" id="UP000068905">
    <property type="component" value="Chromosome"/>
</dbReference>
<dbReference type="GO" id="GO:0008270">
    <property type="term" value="F:zinc ion binding"/>
    <property type="evidence" value="ECO:0007669"/>
    <property type="project" value="UniProtKB-KW"/>
</dbReference>
<feature type="domain" description="RanBP2-type" evidence="4">
    <location>
        <begin position="77"/>
        <end position="96"/>
    </location>
</feature>
<evidence type="ECO:0000313" key="6">
    <source>
        <dbReference type="Proteomes" id="UP000068905"/>
    </source>
</evidence>
<keyword evidence="2" id="KW-0863">Zinc-finger</keyword>
<name>A0A0M4LGF9_9GAMM</name>
<evidence type="ECO:0000313" key="5">
    <source>
        <dbReference type="EMBL" id="ALE01739.1"/>
    </source>
</evidence>
<proteinExistence type="predicted"/>
<evidence type="ECO:0000256" key="3">
    <source>
        <dbReference type="ARBA" id="ARBA00022833"/>
    </source>
</evidence>
<reference evidence="5 6" key="1">
    <citation type="journal article" date="2015" name="Genome Announc.">
        <title>Genome Sequence of 'Candidatus Thioglobus singularis' Strain PS1, a Mixotroph from the SUP05 Clade of Marine Gammaproteobacteria.</title>
        <authorList>
            <person name="Marshall K.T."/>
            <person name="Morris R.M."/>
        </authorList>
    </citation>
    <scope>NUCLEOTIDE SEQUENCE [LARGE SCALE GENOMIC DNA]</scope>
    <source>
        <strain evidence="5 6">PS1</strain>
    </source>
</reference>
<organism evidence="5 6">
    <name type="scientific">Candidatus Pseudothioglobus singularis PS1</name>
    <dbReference type="NCBI Taxonomy" id="1125411"/>
    <lineage>
        <taxon>Bacteria</taxon>
        <taxon>Pseudomonadati</taxon>
        <taxon>Pseudomonadota</taxon>
        <taxon>Gammaproteobacteria</taxon>
        <taxon>Candidatus Pseudothioglobaceae</taxon>
        <taxon>Candidatus Pseudothioglobus</taxon>
    </lineage>
</organism>
<dbReference type="RefSeq" id="WP_082345007.1">
    <property type="nucleotide sequence ID" value="NZ_CP006911.1"/>
</dbReference>